<protein>
    <submittedName>
        <fullName evidence="3">Uncharacterized protein</fullName>
    </submittedName>
</protein>
<sequence>MAKATRKNYRGGDGASWVSSKVGGLAEQTAKALSPTSKTNTLTGGSRRRKSMKKMKTKSKRGGASRKNKRTRRRKGGFLGSVISSAIVPFGLWGAQRRLARRMKKRS</sequence>
<proteinExistence type="predicted"/>
<reference evidence="3" key="1">
    <citation type="journal article" date="2020" name="Nature">
        <title>Giant virus diversity and host interactions through global metagenomics.</title>
        <authorList>
            <person name="Schulz F."/>
            <person name="Roux S."/>
            <person name="Paez-Espino D."/>
            <person name="Jungbluth S."/>
            <person name="Walsh D.A."/>
            <person name="Denef V.J."/>
            <person name="McMahon K.D."/>
            <person name="Konstantinidis K.T."/>
            <person name="Eloe-Fadrosh E.A."/>
            <person name="Kyrpides N.C."/>
            <person name="Woyke T."/>
        </authorList>
    </citation>
    <scope>NUCLEOTIDE SEQUENCE</scope>
    <source>
        <strain evidence="3">GVMAG-M-3300018428-16</strain>
    </source>
</reference>
<dbReference type="AlphaFoldDB" id="A0A6C0BTP0"/>
<name>A0A6C0BTP0_9ZZZZ</name>
<keyword evidence="2" id="KW-0812">Transmembrane</keyword>
<feature type="region of interest" description="Disordered" evidence="1">
    <location>
        <begin position="1"/>
        <end position="78"/>
    </location>
</feature>
<evidence type="ECO:0000256" key="2">
    <source>
        <dbReference type="SAM" id="Phobius"/>
    </source>
</evidence>
<organism evidence="3">
    <name type="scientific">viral metagenome</name>
    <dbReference type="NCBI Taxonomy" id="1070528"/>
    <lineage>
        <taxon>unclassified sequences</taxon>
        <taxon>metagenomes</taxon>
        <taxon>organismal metagenomes</taxon>
    </lineage>
</organism>
<keyword evidence="2" id="KW-0472">Membrane</keyword>
<keyword evidence="2" id="KW-1133">Transmembrane helix</keyword>
<dbReference type="EMBL" id="MN739235">
    <property type="protein sequence ID" value="QHS94944.1"/>
    <property type="molecule type" value="Genomic_DNA"/>
</dbReference>
<feature type="transmembrane region" description="Helical" evidence="2">
    <location>
        <begin position="76"/>
        <end position="95"/>
    </location>
</feature>
<accession>A0A6C0BTP0</accession>
<evidence type="ECO:0000256" key="1">
    <source>
        <dbReference type="SAM" id="MobiDB-lite"/>
    </source>
</evidence>
<feature type="compositionally biased region" description="Basic residues" evidence="1">
    <location>
        <begin position="46"/>
        <end position="76"/>
    </location>
</feature>
<evidence type="ECO:0000313" key="3">
    <source>
        <dbReference type="EMBL" id="QHS94944.1"/>
    </source>
</evidence>